<keyword evidence="3 5" id="KW-0808">Transferase</keyword>
<dbReference type="Proteomes" id="UP000315439">
    <property type="component" value="Unassembled WGS sequence"/>
</dbReference>
<dbReference type="InterPro" id="IPR051052">
    <property type="entry name" value="Diverse_substrate_MTase"/>
</dbReference>
<dbReference type="Gene3D" id="3.40.50.150">
    <property type="entry name" value="Vaccinia Virus protein VP39"/>
    <property type="match status" value="1"/>
</dbReference>
<dbReference type="GO" id="GO:0032259">
    <property type="term" value="P:methylation"/>
    <property type="evidence" value="ECO:0007669"/>
    <property type="project" value="UniProtKB-KW"/>
</dbReference>
<dbReference type="InterPro" id="IPR013216">
    <property type="entry name" value="Methyltransf_11"/>
</dbReference>
<dbReference type="GO" id="GO:0008757">
    <property type="term" value="F:S-adenosylmethionine-dependent methyltransferase activity"/>
    <property type="evidence" value="ECO:0007669"/>
    <property type="project" value="InterPro"/>
</dbReference>
<keyword evidence="6" id="KW-1185">Reference proteome</keyword>
<dbReference type="EMBL" id="VIKS01000006">
    <property type="protein sequence ID" value="TQV87729.1"/>
    <property type="molecule type" value="Genomic_DNA"/>
</dbReference>
<evidence type="ECO:0000256" key="2">
    <source>
        <dbReference type="ARBA" id="ARBA00022603"/>
    </source>
</evidence>
<accession>A0A545UE38</accession>
<evidence type="ECO:0000313" key="5">
    <source>
        <dbReference type="EMBL" id="TQV87729.1"/>
    </source>
</evidence>
<proteinExistence type="inferred from homology"/>
<dbReference type="CDD" id="cd02440">
    <property type="entry name" value="AdoMet_MTases"/>
    <property type="match status" value="1"/>
</dbReference>
<evidence type="ECO:0000256" key="3">
    <source>
        <dbReference type="ARBA" id="ARBA00022679"/>
    </source>
</evidence>
<sequence length="215" mass="24412">MTTIFNASQKLEHPDSQYEQCKDAEHDHEWTDEVAQWYAEKYGDWPTTYEVVKHINWRSKDNVVDIGCGTGSTLRAISNYVKHGQLFGVDPMPVMLKVARETSNDNRLNYLSGSAECLPLDNASIDKVISVNSFHHWRNIIAGLAEVKRVLTSTGRLFIAEDLDVMKLSGMDAQEIQQHLLKANFEIEQQQLIRHNEIEFILIEASLPAEKGALS</sequence>
<keyword evidence="2 5" id="KW-0489">Methyltransferase</keyword>
<organism evidence="5 6">
    <name type="scientific">Aliikangiella coralliicola</name>
    <dbReference type="NCBI Taxonomy" id="2592383"/>
    <lineage>
        <taxon>Bacteria</taxon>
        <taxon>Pseudomonadati</taxon>
        <taxon>Pseudomonadota</taxon>
        <taxon>Gammaproteobacteria</taxon>
        <taxon>Oceanospirillales</taxon>
        <taxon>Pleioneaceae</taxon>
        <taxon>Aliikangiella</taxon>
    </lineage>
</organism>
<feature type="domain" description="Methyltransferase type 11" evidence="4">
    <location>
        <begin position="64"/>
        <end position="159"/>
    </location>
</feature>
<evidence type="ECO:0000259" key="4">
    <source>
        <dbReference type="Pfam" id="PF08241"/>
    </source>
</evidence>
<evidence type="ECO:0000313" key="6">
    <source>
        <dbReference type="Proteomes" id="UP000315439"/>
    </source>
</evidence>
<reference evidence="5 6" key="1">
    <citation type="submission" date="2019-07" db="EMBL/GenBank/DDBJ databases">
        <title>Draft genome for Aliikangiella sp. M105.</title>
        <authorList>
            <person name="Wang G."/>
        </authorList>
    </citation>
    <scope>NUCLEOTIDE SEQUENCE [LARGE SCALE GENOMIC DNA]</scope>
    <source>
        <strain evidence="5 6">M105</strain>
    </source>
</reference>
<gene>
    <name evidence="5" type="ORF">FLL46_10105</name>
</gene>
<dbReference type="SUPFAM" id="SSF53335">
    <property type="entry name" value="S-adenosyl-L-methionine-dependent methyltransferases"/>
    <property type="match status" value="1"/>
</dbReference>
<comment type="similarity">
    <text evidence="1">Belongs to the methyltransferase superfamily.</text>
</comment>
<protein>
    <submittedName>
        <fullName evidence="5">Class I SAM-dependent methyltransferase</fullName>
    </submittedName>
</protein>
<dbReference type="Pfam" id="PF08241">
    <property type="entry name" value="Methyltransf_11"/>
    <property type="match status" value="1"/>
</dbReference>
<dbReference type="OrthoDB" id="5642573at2"/>
<dbReference type="RefSeq" id="WP_142893390.1">
    <property type="nucleotide sequence ID" value="NZ_ML660163.1"/>
</dbReference>
<dbReference type="PANTHER" id="PTHR44942:SF4">
    <property type="entry name" value="METHYLTRANSFERASE TYPE 11 DOMAIN-CONTAINING PROTEIN"/>
    <property type="match status" value="1"/>
</dbReference>
<dbReference type="AlphaFoldDB" id="A0A545UE38"/>
<dbReference type="PANTHER" id="PTHR44942">
    <property type="entry name" value="METHYLTRANSF_11 DOMAIN-CONTAINING PROTEIN"/>
    <property type="match status" value="1"/>
</dbReference>
<name>A0A545UE38_9GAMM</name>
<evidence type="ECO:0000256" key="1">
    <source>
        <dbReference type="ARBA" id="ARBA00008361"/>
    </source>
</evidence>
<comment type="caution">
    <text evidence="5">The sequence shown here is derived from an EMBL/GenBank/DDBJ whole genome shotgun (WGS) entry which is preliminary data.</text>
</comment>
<dbReference type="InterPro" id="IPR029063">
    <property type="entry name" value="SAM-dependent_MTases_sf"/>
</dbReference>